<feature type="signal peptide" evidence="1">
    <location>
        <begin position="1"/>
        <end position="21"/>
    </location>
</feature>
<name>A0A385ZA23_9PSED</name>
<dbReference type="RefSeq" id="WP_119895300.1">
    <property type="nucleotide sequence ID" value="NZ_CP032419.1"/>
</dbReference>
<gene>
    <name evidence="2" type="ORF">D3880_20700</name>
</gene>
<dbReference type="KEGG" id="pcav:D3880_20700"/>
<protein>
    <recommendedName>
        <fullName evidence="4">Nuclear transport factor 2 family protein</fullName>
    </recommendedName>
</protein>
<dbReference type="PROSITE" id="PS51257">
    <property type="entry name" value="PROKAR_LIPOPROTEIN"/>
    <property type="match status" value="1"/>
</dbReference>
<reference evidence="3" key="1">
    <citation type="submission" date="2018-09" db="EMBL/GenBank/DDBJ databases">
        <authorList>
            <person name="Zhu H."/>
        </authorList>
    </citation>
    <scope>NUCLEOTIDE SEQUENCE [LARGE SCALE GENOMIC DNA]</scope>
    <source>
        <strain evidence="3">K2W31S-8</strain>
    </source>
</reference>
<evidence type="ECO:0008006" key="4">
    <source>
        <dbReference type="Google" id="ProtNLM"/>
    </source>
</evidence>
<organism evidence="2 3">
    <name type="scientific">Pseudomonas cavernae</name>
    <dbReference type="NCBI Taxonomy" id="2320867"/>
    <lineage>
        <taxon>Bacteria</taxon>
        <taxon>Pseudomonadati</taxon>
        <taxon>Pseudomonadota</taxon>
        <taxon>Gammaproteobacteria</taxon>
        <taxon>Pseudomonadales</taxon>
        <taxon>Pseudomonadaceae</taxon>
        <taxon>Pseudomonas</taxon>
    </lineage>
</organism>
<dbReference type="Proteomes" id="UP000265560">
    <property type="component" value="Chromosome"/>
</dbReference>
<evidence type="ECO:0000313" key="2">
    <source>
        <dbReference type="EMBL" id="AYC34648.1"/>
    </source>
</evidence>
<accession>A0A385ZA23</accession>
<sequence>MSARRFVLPLWLILTLLGGCADDDPQVALETAVQQLQDNLEAKQTSAVLEQLHDDFRAQAGQDRAWAQRTMTLLFLRHQHIKVIALSQSNRLDPIYLDKGHTDAEVVLSGAEGLIPDSARHYRVKLEWWQDDADEWKLARLDWQ</sequence>
<keyword evidence="3" id="KW-1185">Reference proteome</keyword>
<evidence type="ECO:0000256" key="1">
    <source>
        <dbReference type="SAM" id="SignalP"/>
    </source>
</evidence>
<feature type="chain" id="PRO_5017439744" description="Nuclear transport factor 2 family protein" evidence="1">
    <location>
        <begin position="22"/>
        <end position="144"/>
    </location>
</feature>
<dbReference type="EMBL" id="CP032419">
    <property type="protein sequence ID" value="AYC34648.1"/>
    <property type="molecule type" value="Genomic_DNA"/>
</dbReference>
<dbReference type="AlphaFoldDB" id="A0A385ZA23"/>
<keyword evidence="1" id="KW-0732">Signal</keyword>
<evidence type="ECO:0000313" key="3">
    <source>
        <dbReference type="Proteomes" id="UP000265560"/>
    </source>
</evidence>
<dbReference type="OrthoDB" id="8905050at2"/>
<proteinExistence type="predicted"/>